<sequence>MKRGTPVRDNVLNMINYFGEAEVHQVTIDDRTQVSMILESLSPDFLQFKSNYVMNKLNYTMIQLLNELQTFESVSKDKGKDGSATIAEANIAEENLSTSNKNKKGKSKSDSRSKPKRSKKGNISTN</sequence>
<protein>
    <recommendedName>
        <fullName evidence="4">Gag-pol polyprotein</fullName>
    </recommendedName>
</protein>
<evidence type="ECO:0000256" key="1">
    <source>
        <dbReference type="SAM" id="MobiDB-lite"/>
    </source>
</evidence>
<gene>
    <name evidence="2" type="ORF">PanWU01x14_170580</name>
</gene>
<accession>A0A2P5CA25</accession>
<comment type="caution">
    <text evidence="2">The sequence shown here is derived from an EMBL/GenBank/DDBJ whole genome shotgun (WGS) entry which is preliminary data.</text>
</comment>
<dbReference type="Proteomes" id="UP000237105">
    <property type="component" value="Unassembled WGS sequence"/>
</dbReference>
<feature type="compositionally biased region" description="Low complexity" evidence="1">
    <location>
        <begin position="86"/>
        <end position="100"/>
    </location>
</feature>
<evidence type="ECO:0000313" key="2">
    <source>
        <dbReference type="EMBL" id="PON57845.1"/>
    </source>
</evidence>
<dbReference type="AlphaFoldDB" id="A0A2P5CA25"/>
<organism evidence="2 3">
    <name type="scientific">Parasponia andersonii</name>
    <name type="common">Sponia andersonii</name>
    <dbReference type="NCBI Taxonomy" id="3476"/>
    <lineage>
        <taxon>Eukaryota</taxon>
        <taxon>Viridiplantae</taxon>
        <taxon>Streptophyta</taxon>
        <taxon>Embryophyta</taxon>
        <taxon>Tracheophyta</taxon>
        <taxon>Spermatophyta</taxon>
        <taxon>Magnoliopsida</taxon>
        <taxon>eudicotyledons</taxon>
        <taxon>Gunneridae</taxon>
        <taxon>Pentapetalae</taxon>
        <taxon>rosids</taxon>
        <taxon>fabids</taxon>
        <taxon>Rosales</taxon>
        <taxon>Cannabaceae</taxon>
        <taxon>Parasponia</taxon>
    </lineage>
</organism>
<reference evidence="3" key="1">
    <citation type="submission" date="2016-06" db="EMBL/GenBank/DDBJ databases">
        <title>Parallel loss of symbiosis genes in relatives of nitrogen-fixing non-legume Parasponia.</title>
        <authorList>
            <person name="Van Velzen R."/>
            <person name="Holmer R."/>
            <person name="Bu F."/>
            <person name="Rutten L."/>
            <person name="Van Zeijl A."/>
            <person name="Liu W."/>
            <person name="Santuari L."/>
            <person name="Cao Q."/>
            <person name="Sharma T."/>
            <person name="Shen D."/>
            <person name="Roswanjaya Y."/>
            <person name="Wardhani T."/>
            <person name="Kalhor M.S."/>
            <person name="Jansen J."/>
            <person name="Van den Hoogen J."/>
            <person name="Gungor B."/>
            <person name="Hartog M."/>
            <person name="Hontelez J."/>
            <person name="Verver J."/>
            <person name="Yang W.-C."/>
            <person name="Schijlen E."/>
            <person name="Repin R."/>
            <person name="Schilthuizen M."/>
            <person name="Schranz E."/>
            <person name="Heidstra R."/>
            <person name="Miyata K."/>
            <person name="Fedorova E."/>
            <person name="Kohlen W."/>
            <person name="Bisseling T."/>
            <person name="Smit S."/>
            <person name="Geurts R."/>
        </authorList>
    </citation>
    <scope>NUCLEOTIDE SEQUENCE [LARGE SCALE GENOMIC DNA]</scope>
    <source>
        <strain evidence="3">cv. WU1-14</strain>
    </source>
</reference>
<dbReference type="EMBL" id="JXTB01000155">
    <property type="protein sequence ID" value="PON57845.1"/>
    <property type="molecule type" value="Genomic_DNA"/>
</dbReference>
<evidence type="ECO:0008006" key="4">
    <source>
        <dbReference type="Google" id="ProtNLM"/>
    </source>
</evidence>
<proteinExistence type="predicted"/>
<evidence type="ECO:0000313" key="3">
    <source>
        <dbReference type="Proteomes" id="UP000237105"/>
    </source>
</evidence>
<dbReference type="OrthoDB" id="1194413at2759"/>
<name>A0A2P5CA25_PARAD</name>
<feature type="region of interest" description="Disordered" evidence="1">
    <location>
        <begin position="76"/>
        <end position="126"/>
    </location>
</feature>
<keyword evidence="3" id="KW-1185">Reference proteome</keyword>